<dbReference type="GO" id="GO:0003700">
    <property type="term" value="F:DNA-binding transcription factor activity"/>
    <property type="evidence" value="ECO:0007669"/>
    <property type="project" value="InterPro"/>
</dbReference>
<dbReference type="Gene3D" id="1.10.1660.10">
    <property type="match status" value="1"/>
</dbReference>
<keyword evidence="4" id="KW-0804">Transcription</keyword>
<feature type="domain" description="HTH merR-type" evidence="5">
    <location>
        <begin position="18"/>
        <end position="73"/>
    </location>
</feature>
<dbReference type="PANTHER" id="PTHR30204">
    <property type="entry name" value="REDOX-CYCLING DRUG-SENSING TRANSCRIPTIONAL ACTIVATOR SOXR"/>
    <property type="match status" value="1"/>
</dbReference>
<comment type="caution">
    <text evidence="6">The sequence shown here is derived from an EMBL/GenBank/DDBJ whole genome shotgun (WGS) entry which is preliminary data.</text>
</comment>
<keyword evidence="2" id="KW-0805">Transcription regulation</keyword>
<dbReference type="PROSITE" id="PS50937">
    <property type="entry name" value="HTH_MERR_2"/>
    <property type="match status" value="1"/>
</dbReference>
<sequence>MDSYKLTKSDVIKIFNTTKETLRFYEEKGLVQPKVGKNNYRLYGNEDLQRISQIFFCKDMGFSIEEIDLVINKRNIINNMNTRI</sequence>
<organism evidence="6 7">
    <name type="scientific">Bacillus mycoides</name>
    <dbReference type="NCBI Taxonomy" id="1405"/>
    <lineage>
        <taxon>Bacteria</taxon>
        <taxon>Bacillati</taxon>
        <taxon>Bacillota</taxon>
        <taxon>Bacilli</taxon>
        <taxon>Bacillales</taxon>
        <taxon>Bacillaceae</taxon>
        <taxon>Bacillus</taxon>
        <taxon>Bacillus cereus group</taxon>
    </lineage>
</organism>
<evidence type="ECO:0000256" key="4">
    <source>
        <dbReference type="ARBA" id="ARBA00023163"/>
    </source>
</evidence>
<gene>
    <name evidence="6" type="ORF">S3E15_04523</name>
</gene>
<evidence type="ECO:0000313" key="7">
    <source>
        <dbReference type="Proteomes" id="UP000194131"/>
    </source>
</evidence>
<dbReference type="AlphaFoldDB" id="A0AAP8BES5"/>
<evidence type="ECO:0000256" key="3">
    <source>
        <dbReference type="ARBA" id="ARBA00023125"/>
    </source>
</evidence>
<dbReference type="InterPro" id="IPR000551">
    <property type="entry name" value="MerR-type_HTH_dom"/>
</dbReference>
<dbReference type="CDD" id="cd00592">
    <property type="entry name" value="HTH_MerR-like"/>
    <property type="match status" value="1"/>
</dbReference>
<dbReference type="Proteomes" id="UP000194131">
    <property type="component" value="Unassembled WGS sequence"/>
</dbReference>
<dbReference type="GO" id="GO:0003677">
    <property type="term" value="F:DNA binding"/>
    <property type="evidence" value="ECO:0007669"/>
    <property type="project" value="UniProtKB-KW"/>
</dbReference>
<protein>
    <recommendedName>
        <fullName evidence="5">HTH merR-type domain-containing protein</fullName>
    </recommendedName>
</protein>
<evidence type="ECO:0000313" key="6">
    <source>
        <dbReference type="EMBL" id="OSX93364.1"/>
    </source>
</evidence>
<dbReference type="InterPro" id="IPR009061">
    <property type="entry name" value="DNA-bd_dom_put_sf"/>
</dbReference>
<dbReference type="EMBL" id="MRWU01000005">
    <property type="protein sequence ID" value="OSX93364.1"/>
    <property type="molecule type" value="Genomic_DNA"/>
</dbReference>
<evidence type="ECO:0000256" key="1">
    <source>
        <dbReference type="ARBA" id="ARBA00022491"/>
    </source>
</evidence>
<dbReference type="RefSeq" id="WP_050001032.1">
    <property type="nucleotide sequence ID" value="NZ_CM125442.1"/>
</dbReference>
<dbReference type="InterPro" id="IPR047057">
    <property type="entry name" value="MerR_fam"/>
</dbReference>
<dbReference type="PRINTS" id="PR00040">
    <property type="entry name" value="HTHMERR"/>
</dbReference>
<dbReference type="SUPFAM" id="SSF46955">
    <property type="entry name" value="Putative DNA-binding domain"/>
    <property type="match status" value="1"/>
</dbReference>
<name>A0AAP8BES5_BACMY</name>
<evidence type="ECO:0000259" key="5">
    <source>
        <dbReference type="PROSITE" id="PS50937"/>
    </source>
</evidence>
<accession>A0AAP8BES5</accession>
<dbReference type="SMART" id="SM00422">
    <property type="entry name" value="HTH_MERR"/>
    <property type="match status" value="1"/>
</dbReference>
<reference evidence="6 7" key="1">
    <citation type="submission" date="2016-12" db="EMBL/GenBank/DDBJ databases">
        <title>Genome Sequences of Twelve Sporeforming Bacillus Species Isolated from Foods.</title>
        <authorList>
            <person name="De Jong A."/>
            <person name="Holsappel S."/>
            <person name="Kuipers O.P."/>
        </authorList>
    </citation>
    <scope>NUCLEOTIDE SEQUENCE [LARGE SCALE GENOMIC DNA]</scope>
    <source>
        <strain evidence="6 7">S3E15</strain>
    </source>
</reference>
<evidence type="ECO:0000256" key="2">
    <source>
        <dbReference type="ARBA" id="ARBA00023015"/>
    </source>
</evidence>
<keyword evidence="3" id="KW-0238">DNA-binding</keyword>
<dbReference type="PANTHER" id="PTHR30204:SF69">
    <property type="entry name" value="MERR-FAMILY TRANSCRIPTIONAL REGULATOR"/>
    <property type="match status" value="1"/>
</dbReference>
<keyword evidence="1" id="KW-0678">Repressor</keyword>
<dbReference type="Pfam" id="PF13411">
    <property type="entry name" value="MerR_1"/>
    <property type="match status" value="1"/>
</dbReference>
<proteinExistence type="predicted"/>